<dbReference type="GO" id="GO:0004386">
    <property type="term" value="F:helicase activity"/>
    <property type="evidence" value="ECO:0007669"/>
    <property type="project" value="TreeGrafter"/>
</dbReference>
<dbReference type="InterPro" id="IPR011709">
    <property type="entry name" value="DEAD-box_helicase_OB_fold"/>
</dbReference>
<proteinExistence type="predicted"/>
<dbReference type="GO" id="GO:0005524">
    <property type="term" value="F:ATP binding"/>
    <property type="evidence" value="ECO:0007669"/>
    <property type="project" value="UniProtKB-KW"/>
</dbReference>
<dbReference type="PROSITE" id="PS51192">
    <property type="entry name" value="HELICASE_ATP_BIND_1"/>
    <property type="match status" value="1"/>
</dbReference>
<evidence type="ECO:0000259" key="4">
    <source>
        <dbReference type="PROSITE" id="PS51194"/>
    </source>
</evidence>
<dbReference type="OrthoDB" id="10253254at2759"/>
<evidence type="ECO:0000256" key="2">
    <source>
        <dbReference type="ARBA" id="ARBA00022840"/>
    </source>
</evidence>
<evidence type="ECO:0008006" key="7">
    <source>
        <dbReference type="Google" id="ProtNLM"/>
    </source>
</evidence>
<dbReference type="InterPro" id="IPR027417">
    <property type="entry name" value="P-loop_NTPase"/>
</dbReference>
<comment type="caution">
    <text evidence="5">The sequence shown here is derived from an EMBL/GenBank/DDBJ whole genome shotgun (WGS) entry which is preliminary data.</text>
</comment>
<dbReference type="EMBL" id="JANBPT010000815">
    <property type="protein sequence ID" value="KAJ1912641.1"/>
    <property type="molecule type" value="Genomic_DNA"/>
</dbReference>
<dbReference type="Pfam" id="PF04408">
    <property type="entry name" value="WHD_HA2"/>
    <property type="match status" value="1"/>
</dbReference>
<dbReference type="SUPFAM" id="SSF52540">
    <property type="entry name" value="P-loop containing nucleoside triphosphate hydrolases"/>
    <property type="match status" value="1"/>
</dbReference>
<dbReference type="PANTHER" id="PTHR18934:SF136">
    <property type="entry name" value="ATP-DEPENDENT RNA HELICASE DHX35-RELATED"/>
    <property type="match status" value="1"/>
</dbReference>
<dbReference type="Proteomes" id="UP001150569">
    <property type="component" value="Unassembled WGS sequence"/>
</dbReference>
<feature type="domain" description="Helicase C-terminal" evidence="4">
    <location>
        <begin position="242"/>
        <end position="421"/>
    </location>
</feature>
<reference evidence="5" key="1">
    <citation type="submission" date="2022-07" db="EMBL/GenBank/DDBJ databases">
        <title>Phylogenomic reconstructions and comparative analyses of Kickxellomycotina fungi.</title>
        <authorList>
            <person name="Reynolds N.K."/>
            <person name="Stajich J.E."/>
            <person name="Barry K."/>
            <person name="Grigoriev I.V."/>
            <person name="Crous P."/>
            <person name="Smith M.E."/>
        </authorList>
    </citation>
    <scope>NUCLEOTIDE SEQUENCE</scope>
    <source>
        <strain evidence="5">RSA 861</strain>
    </source>
</reference>
<dbReference type="SMART" id="SM00487">
    <property type="entry name" value="DEXDc"/>
    <property type="match status" value="1"/>
</dbReference>
<dbReference type="InterPro" id="IPR042035">
    <property type="entry name" value="DEAH_win-hel_dom"/>
</dbReference>
<evidence type="ECO:0000313" key="5">
    <source>
        <dbReference type="EMBL" id="KAJ1912641.1"/>
    </source>
</evidence>
<dbReference type="GO" id="GO:0003723">
    <property type="term" value="F:RNA binding"/>
    <property type="evidence" value="ECO:0007669"/>
    <property type="project" value="TreeGrafter"/>
</dbReference>
<organism evidence="5 6">
    <name type="scientific">Tieghemiomyces parasiticus</name>
    <dbReference type="NCBI Taxonomy" id="78921"/>
    <lineage>
        <taxon>Eukaryota</taxon>
        <taxon>Fungi</taxon>
        <taxon>Fungi incertae sedis</taxon>
        <taxon>Zoopagomycota</taxon>
        <taxon>Kickxellomycotina</taxon>
        <taxon>Dimargaritomycetes</taxon>
        <taxon>Dimargaritales</taxon>
        <taxon>Dimargaritaceae</taxon>
        <taxon>Tieghemiomyces</taxon>
    </lineage>
</organism>
<dbReference type="PANTHER" id="PTHR18934">
    <property type="entry name" value="ATP-DEPENDENT RNA HELICASE"/>
    <property type="match status" value="1"/>
</dbReference>
<dbReference type="AlphaFoldDB" id="A0A9W8DPX1"/>
<accession>A0A9W8DPX1</accession>
<dbReference type="SMART" id="SM00847">
    <property type="entry name" value="HA2"/>
    <property type="match status" value="1"/>
</dbReference>
<keyword evidence="6" id="KW-1185">Reference proteome</keyword>
<keyword evidence="2" id="KW-0067">ATP-binding</keyword>
<sequence length="710" mass="78302">MSDGSESEGGHINPYLRRLPTTLSIPQQRRQLPIFKHREQILYLLEQHPVLLVTGEAGSGKSTQIPQYLFEAGWNHDGKRIACVQASALAATSAATRVSQELNSPLGNQVTCRFGPYDNDGADTTAAVVYTTGESLIWEVTADPLLTDYSVIVVESVHERQLHIDIVLGLLKRIRKLRPELRLVITSGTPDLDKFARLYQADPAKPGESTATATVHIETQHFPLDVHFLPDPCDDYIAKALETAQRIHNVEPAGNGSILVFLADRSEVKEAVATLRAKTDDEPATRGRPTLEALPLYIGMHPDDQQRALEAVPDRSVRRAIFTTGPAELTPALEGITYVIDSGWSRQAVYDPYDGAEIVQTVPISQLTALNRARLAGRSGPGKVYRLYTAATFENDLPLAPAPEIQRLDLAAVLLRLKALGIDRLGRFPFIDRPPASTVAAGLELLHALGAIDPESVRLTVPTGERLAQLPYPPMLGRALLASVDMGCTQELAMAASLLYVLQPNPSSPHRTPLSSTGANVWSFPRGQRKEALEAHRRFAVREGDVLTLLNVIRGFIAHDASPTWCRRHFVNYHVLRHARSLYLRTLDQLACMWGRPVAELPSSRDPVVIRRCFVRGYFPHAARMQPDGSFELVRPLATVSRDPSLAAGGRSDEAAKSLYLHPDSILFKAQVPYVVFESIRGTTKHLMRHVTAIDPAWLTEDALEYFQSG</sequence>
<name>A0A9W8DPX1_9FUNG</name>
<dbReference type="InterPro" id="IPR014001">
    <property type="entry name" value="Helicase_ATP-bd"/>
</dbReference>
<gene>
    <name evidence="5" type="ORF">IWQ60_009575</name>
</gene>
<dbReference type="Pfam" id="PF07717">
    <property type="entry name" value="OB_NTP_bind"/>
    <property type="match status" value="1"/>
</dbReference>
<keyword evidence="1" id="KW-0547">Nucleotide-binding</keyword>
<dbReference type="InterPro" id="IPR007502">
    <property type="entry name" value="Helicase-assoc_dom"/>
</dbReference>
<evidence type="ECO:0000313" key="6">
    <source>
        <dbReference type="Proteomes" id="UP001150569"/>
    </source>
</evidence>
<evidence type="ECO:0000256" key="1">
    <source>
        <dbReference type="ARBA" id="ARBA00022741"/>
    </source>
</evidence>
<evidence type="ECO:0000259" key="3">
    <source>
        <dbReference type="PROSITE" id="PS51192"/>
    </source>
</evidence>
<feature type="domain" description="Helicase ATP-binding" evidence="3">
    <location>
        <begin position="42"/>
        <end position="208"/>
    </location>
</feature>
<dbReference type="PROSITE" id="PS51194">
    <property type="entry name" value="HELICASE_CTER"/>
    <property type="match status" value="1"/>
</dbReference>
<dbReference type="Gene3D" id="1.10.10.2130">
    <property type="entry name" value="DEAH helicase family, winged-helix domain"/>
    <property type="match status" value="1"/>
</dbReference>
<dbReference type="CDD" id="cd18791">
    <property type="entry name" value="SF2_C_RHA"/>
    <property type="match status" value="1"/>
</dbReference>
<dbReference type="InterPro" id="IPR001650">
    <property type="entry name" value="Helicase_C-like"/>
</dbReference>
<protein>
    <recommendedName>
        <fullName evidence="7">Helicase ATP-binding domain-containing protein</fullName>
    </recommendedName>
</protein>
<dbReference type="InterPro" id="IPR048333">
    <property type="entry name" value="HA2_WH"/>
</dbReference>
<dbReference type="Gene3D" id="3.40.50.300">
    <property type="entry name" value="P-loop containing nucleotide triphosphate hydrolases"/>
    <property type="match status" value="2"/>
</dbReference>